<dbReference type="Proteomes" id="UP000001070">
    <property type="component" value="Unassembled WGS sequence"/>
</dbReference>
<evidence type="ECO:0000256" key="1">
    <source>
        <dbReference type="SAM" id="MobiDB-lite"/>
    </source>
</evidence>
<accession>B4JXU1</accession>
<gene>
    <name evidence="2" type="primary">Dgri\GH14152</name>
    <name evidence="2" type="ORF">Dgri_GH14152</name>
</gene>
<protein>
    <submittedName>
        <fullName evidence="2">GH14152</fullName>
    </submittedName>
</protein>
<reference evidence="2 3" key="1">
    <citation type="journal article" date="2007" name="Nature">
        <title>Evolution of genes and genomes on the Drosophila phylogeny.</title>
        <authorList>
            <consortium name="Drosophila 12 Genomes Consortium"/>
            <person name="Clark A.G."/>
            <person name="Eisen M.B."/>
            <person name="Smith D.R."/>
            <person name="Bergman C.M."/>
            <person name="Oliver B."/>
            <person name="Markow T.A."/>
            <person name="Kaufman T.C."/>
            <person name="Kellis M."/>
            <person name="Gelbart W."/>
            <person name="Iyer V.N."/>
            <person name="Pollard D.A."/>
            <person name="Sackton T.B."/>
            <person name="Larracuente A.M."/>
            <person name="Singh N.D."/>
            <person name="Abad J.P."/>
            <person name="Abt D.N."/>
            <person name="Adryan B."/>
            <person name="Aguade M."/>
            <person name="Akashi H."/>
            <person name="Anderson W.W."/>
            <person name="Aquadro C.F."/>
            <person name="Ardell D.H."/>
            <person name="Arguello R."/>
            <person name="Artieri C.G."/>
            <person name="Barbash D.A."/>
            <person name="Barker D."/>
            <person name="Barsanti P."/>
            <person name="Batterham P."/>
            <person name="Batzoglou S."/>
            <person name="Begun D."/>
            <person name="Bhutkar A."/>
            <person name="Blanco E."/>
            <person name="Bosak S.A."/>
            <person name="Bradley R.K."/>
            <person name="Brand A.D."/>
            <person name="Brent M.R."/>
            <person name="Brooks A.N."/>
            <person name="Brown R.H."/>
            <person name="Butlin R.K."/>
            <person name="Caggese C."/>
            <person name="Calvi B.R."/>
            <person name="Bernardo de Carvalho A."/>
            <person name="Caspi A."/>
            <person name="Castrezana S."/>
            <person name="Celniker S.E."/>
            <person name="Chang J.L."/>
            <person name="Chapple C."/>
            <person name="Chatterji S."/>
            <person name="Chinwalla A."/>
            <person name="Civetta A."/>
            <person name="Clifton S.W."/>
            <person name="Comeron J.M."/>
            <person name="Costello J.C."/>
            <person name="Coyne J.A."/>
            <person name="Daub J."/>
            <person name="David R.G."/>
            <person name="Delcher A.L."/>
            <person name="Delehaunty K."/>
            <person name="Do C.B."/>
            <person name="Ebling H."/>
            <person name="Edwards K."/>
            <person name="Eickbush T."/>
            <person name="Evans J.D."/>
            <person name="Filipski A."/>
            <person name="Findeiss S."/>
            <person name="Freyhult E."/>
            <person name="Fulton L."/>
            <person name="Fulton R."/>
            <person name="Garcia A.C."/>
            <person name="Gardiner A."/>
            <person name="Garfield D.A."/>
            <person name="Garvin B.E."/>
            <person name="Gibson G."/>
            <person name="Gilbert D."/>
            <person name="Gnerre S."/>
            <person name="Godfrey J."/>
            <person name="Good R."/>
            <person name="Gotea V."/>
            <person name="Gravely B."/>
            <person name="Greenberg A.J."/>
            <person name="Griffiths-Jones S."/>
            <person name="Gross S."/>
            <person name="Guigo R."/>
            <person name="Gustafson E.A."/>
            <person name="Haerty W."/>
            <person name="Hahn M.W."/>
            <person name="Halligan D.L."/>
            <person name="Halpern A.L."/>
            <person name="Halter G.M."/>
            <person name="Han M.V."/>
            <person name="Heger A."/>
            <person name="Hillier L."/>
            <person name="Hinrichs A.S."/>
            <person name="Holmes I."/>
            <person name="Hoskins R.A."/>
            <person name="Hubisz M.J."/>
            <person name="Hultmark D."/>
            <person name="Huntley M.A."/>
            <person name="Jaffe D.B."/>
            <person name="Jagadeeshan S."/>
            <person name="Jeck W.R."/>
            <person name="Johnson J."/>
            <person name="Jones C.D."/>
            <person name="Jordan W.C."/>
            <person name="Karpen G.H."/>
            <person name="Kataoka E."/>
            <person name="Keightley P.D."/>
            <person name="Kheradpour P."/>
            <person name="Kirkness E.F."/>
            <person name="Koerich L.B."/>
            <person name="Kristiansen K."/>
            <person name="Kudrna D."/>
            <person name="Kulathinal R.J."/>
            <person name="Kumar S."/>
            <person name="Kwok R."/>
            <person name="Lander E."/>
            <person name="Langley C.H."/>
            <person name="Lapoint R."/>
            <person name="Lazzaro B.P."/>
            <person name="Lee S.J."/>
            <person name="Levesque L."/>
            <person name="Li R."/>
            <person name="Lin C.F."/>
            <person name="Lin M.F."/>
            <person name="Lindblad-Toh K."/>
            <person name="Llopart A."/>
            <person name="Long M."/>
            <person name="Low L."/>
            <person name="Lozovsky E."/>
            <person name="Lu J."/>
            <person name="Luo M."/>
            <person name="Machado C.A."/>
            <person name="Makalowski W."/>
            <person name="Marzo M."/>
            <person name="Matsuda M."/>
            <person name="Matzkin L."/>
            <person name="McAllister B."/>
            <person name="McBride C.S."/>
            <person name="McKernan B."/>
            <person name="McKernan K."/>
            <person name="Mendez-Lago M."/>
            <person name="Minx P."/>
            <person name="Mollenhauer M.U."/>
            <person name="Montooth K."/>
            <person name="Mount S.M."/>
            <person name="Mu X."/>
            <person name="Myers E."/>
            <person name="Negre B."/>
            <person name="Newfeld S."/>
            <person name="Nielsen R."/>
            <person name="Noor M.A."/>
            <person name="O'Grady P."/>
            <person name="Pachter L."/>
            <person name="Papaceit M."/>
            <person name="Parisi M.J."/>
            <person name="Parisi M."/>
            <person name="Parts L."/>
            <person name="Pedersen J.S."/>
            <person name="Pesole G."/>
            <person name="Phillippy A.M."/>
            <person name="Ponting C.P."/>
            <person name="Pop M."/>
            <person name="Porcelli D."/>
            <person name="Powell J.R."/>
            <person name="Prohaska S."/>
            <person name="Pruitt K."/>
            <person name="Puig M."/>
            <person name="Quesneville H."/>
            <person name="Ram K.R."/>
            <person name="Rand D."/>
            <person name="Rasmussen M.D."/>
            <person name="Reed L.K."/>
            <person name="Reenan R."/>
            <person name="Reily A."/>
            <person name="Remington K.A."/>
            <person name="Rieger T.T."/>
            <person name="Ritchie M.G."/>
            <person name="Robin C."/>
            <person name="Rogers Y.H."/>
            <person name="Rohde C."/>
            <person name="Rozas J."/>
            <person name="Rubenfield M.J."/>
            <person name="Ruiz A."/>
            <person name="Russo S."/>
            <person name="Salzberg S.L."/>
            <person name="Sanchez-Gracia A."/>
            <person name="Saranga D.J."/>
            <person name="Sato H."/>
            <person name="Schaeffer S.W."/>
            <person name="Schatz M.C."/>
            <person name="Schlenke T."/>
            <person name="Schwartz R."/>
            <person name="Segarra C."/>
            <person name="Singh R.S."/>
            <person name="Sirot L."/>
            <person name="Sirota M."/>
            <person name="Sisneros N.B."/>
            <person name="Smith C.D."/>
            <person name="Smith T.F."/>
            <person name="Spieth J."/>
            <person name="Stage D.E."/>
            <person name="Stark A."/>
            <person name="Stephan W."/>
            <person name="Strausberg R.L."/>
            <person name="Strempel S."/>
            <person name="Sturgill D."/>
            <person name="Sutton G."/>
            <person name="Sutton G.G."/>
            <person name="Tao W."/>
            <person name="Teichmann S."/>
            <person name="Tobari Y.N."/>
            <person name="Tomimura Y."/>
            <person name="Tsolas J.M."/>
            <person name="Valente V.L."/>
            <person name="Venter E."/>
            <person name="Venter J.C."/>
            <person name="Vicario S."/>
            <person name="Vieira F.G."/>
            <person name="Vilella A.J."/>
            <person name="Villasante A."/>
            <person name="Walenz B."/>
            <person name="Wang J."/>
            <person name="Wasserman M."/>
            <person name="Watts T."/>
            <person name="Wilson D."/>
            <person name="Wilson R.K."/>
            <person name="Wing R.A."/>
            <person name="Wolfner M.F."/>
            <person name="Wong A."/>
            <person name="Wong G.K."/>
            <person name="Wu C.I."/>
            <person name="Wu G."/>
            <person name="Yamamoto D."/>
            <person name="Yang H.P."/>
            <person name="Yang S.P."/>
            <person name="Yorke J.A."/>
            <person name="Yoshida K."/>
            <person name="Zdobnov E."/>
            <person name="Zhang P."/>
            <person name="Zhang Y."/>
            <person name="Zimin A.V."/>
            <person name="Baldwin J."/>
            <person name="Abdouelleil A."/>
            <person name="Abdulkadir J."/>
            <person name="Abebe A."/>
            <person name="Abera B."/>
            <person name="Abreu J."/>
            <person name="Acer S.C."/>
            <person name="Aftuck L."/>
            <person name="Alexander A."/>
            <person name="An P."/>
            <person name="Anderson E."/>
            <person name="Anderson S."/>
            <person name="Arachi H."/>
            <person name="Azer M."/>
            <person name="Bachantsang P."/>
            <person name="Barry A."/>
            <person name="Bayul T."/>
            <person name="Berlin A."/>
            <person name="Bessette D."/>
            <person name="Bloom T."/>
            <person name="Blye J."/>
            <person name="Boguslavskiy L."/>
            <person name="Bonnet C."/>
            <person name="Boukhgalter B."/>
            <person name="Bourzgui I."/>
            <person name="Brown A."/>
            <person name="Cahill P."/>
            <person name="Channer S."/>
            <person name="Cheshatsang Y."/>
            <person name="Chuda L."/>
            <person name="Citroen M."/>
            <person name="Collymore A."/>
            <person name="Cooke P."/>
            <person name="Costello M."/>
            <person name="D'Aco K."/>
            <person name="Daza R."/>
            <person name="De Haan G."/>
            <person name="DeGray S."/>
            <person name="DeMaso C."/>
            <person name="Dhargay N."/>
            <person name="Dooley K."/>
            <person name="Dooley E."/>
            <person name="Doricent M."/>
            <person name="Dorje P."/>
            <person name="Dorjee K."/>
            <person name="Dupes A."/>
            <person name="Elong R."/>
            <person name="Falk J."/>
            <person name="Farina A."/>
            <person name="Faro S."/>
            <person name="Ferguson D."/>
            <person name="Fisher S."/>
            <person name="Foley C.D."/>
            <person name="Franke A."/>
            <person name="Friedrich D."/>
            <person name="Gadbois L."/>
            <person name="Gearin G."/>
            <person name="Gearin C.R."/>
            <person name="Giannoukos G."/>
            <person name="Goode T."/>
            <person name="Graham J."/>
            <person name="Grandbois E."/>
            <person name="Grewal S."/>
            <person name="Gyaltsen K."/>
            <person name="Hafez N."/>
            <person name="Hagos B."/>
            <person name="Hall J."/>
            <person name="Henson C."/>
            <person name="Hollinger A."/>
            <person name="Honan T."/>
            <person name="Huard M.D."/>
            <person name="Hughes L."/>
            <person name="Hurhula B."/>
            <person name="Husby M.E."/>
            <person name="Kamat A."/>
            <person name="Kanga B."/>
            <person name="Kashin S."/>
            <person name="Khazanovich D."/>
            <person name="Kisner P."/>
            <person name="Lance K."/>
            <person name="Lara M."/>
            <person name="Lee W."/>
            <person name="Lennon N."/>
            <person name="Letendre F."/>
            <person name="LeVine R."/>
            <person name="Lipovsky A."/>
            <person name="Liu X."/>
            <person name="Liu J."/>
            <person name="Liu S."/>
            <person name="Lokyitsang T."/>
            <person name="Lokyitsang Y."/>
            <person name="Lubonja R."/>
            <person name="Lui A."/>
            <person name="MacDonald P."/>
            <person name="Magnisalis V."/>
            <person name="Maru K."/>
            <person name="Matthews C."/>
            <person name="McCusker W."/>
            <person name="McDonough S."/>
            <person name="Mehta T."/>
            <person name="Meldrim J."/>
            <person name="Meneus L."/>
            <person name="Mihai O."/>
            <person name="Mihalev A."/>
            <person name="Mihova T."/>
            <person name="Mittelman R."/>
            <person name="Mlenga V."/>
            <person name="Montmayeur A."/>
            <person name="Mulrain L."/>
            <person name="Navidi A."/>
            <person name="Naylor J."/>
            <person name="Negash T."/>
            <person name="Nguyen T."/>
            <person name="Nguyen N."/>
            <person name="Nicol R."/>
            <person name="Norbu C."/>
            <person name="Norbu N."/>
            <person name="Novod N."/>
            <person name="O'Neill B."/>
            <person name="Osman S."/>
            <person name="Markiewicz E."/>
            <person name="Oyono O.L."/>
            <person name="Patti C."/>
            <person name="Phunkhang P."/>
            <person name="Pierre F."/>
            <person name="Priest M."/>
            <person name="Raghuraman S."/>
            <person name="Rege F."/>
            <person name="Reyes R."/>
            <person name="Rise C."/>
            <person name="Rogov P."/>
            <person name="Ross K."/>
            <person name="Ryan E."/>
            <person name="Settipalli S."/>
            <person name="Shea T."/>
            <person name="Sherpa N."/>
            <person name="Shi L."/>
            <person name="Shih D."/>
            <person name="Sparrow T."/>
            <person name="Spaulding J."/>
            <person name="Stalker J."/>
            <person name="Stange-Thomann N."/>
            <person name="Stavropoulos S."/>
            <person name="Stone C."/>
            <person name="Strader C."/>
            <person name="Tesfaye S."/>
            <person name="Thomson T."/>
            <person name="Thoulutsang Y."/>
            <person name="Thoulutsang D."/>
            <person name="Topham K."/>
            <person name="Topping I."/>
            <person name="Tsamla T."/>
            <person name="Vassiliev H."/>
            <person name="Vo A."/>
            <person name="Wangchuk T."/>
            <person name="Wangdi T."/>
            <person name="Weiand M."/>
            <person name="Wilkinson J."/>
            <person name="Wilson A."/>
            <person name="Yadav S."/>
            <person name="Young G."/>
            <person name="Yu Q."/>
            <person name="Zembek L."/>
            <person name="Zhong D."/>
            <person name="Zimmer A."/>
            <person name="Zwirko Z."/>
            <person name="Jaffe D.B."/>
            <person name="Alvarez P."/>
            <person name="Brockman W."/>
            <person name="Butler J."/>
            <person name="Chin C."/>
            <person name="Gnerre S."/>
            <person name="Grabherr M."/>
            <person name="Kleber M."/>
            <person name="Mauceli E."/>
            <person name="MacCallum I."/>
        </authorList>
    </citation>
    <scope>NUCLEOTIDE SEQUENCE [LARGE SCALE GENOMIC DNA]</scope>
    <source>
        <strain evidence="3">Tucson 15287-2541.00</strain>
    </source>
</reference>
<sequence>MGDKAAPGHADGERNRSKPPIRSVHVPCDLASSAVAFSLMRLTFVSGLLPDDSGCDMACSLVGIVLNALVCIRELNTFLFSQLIAHHEQI</sequence>
<feature type="region of interest" description="Disordered" evidence="1">
    <location>
        <begin position="1"/>
        <end position="23"/>
    </location>
</feature>
<dbReference type="EMBL" id="CH916377">
    <property type="protein sequence ID" value="EDV90503.1"/>
    <property type="molecule type" value="Genomic_DNA"/>
</dbReference>
<dbReference type="AlphaFoldDB" id="B4JXU1"/>
<evidence type="ECO:0000313" key="2">
    <source>
        <dbReference type="EMBL" id="EDV90503.1"/>
    </source>
</evidence>
<keyword evidence="3" id="KW-1185">Reference proteome</keyword>
<organism evidence="3">
    <name type="scientific">Drosophila grimshawi</name>
    <name type="common">Hawaiian fruit fly</name>
    <name type="synonym">Idiomyia grimshawi</name>
    <dbReference type="NCBI Taxonomy" id="7222"/>
    <lineage>
        <taxon>Eukaryota</taxon>
        <taxon>Metazoa</taxon>
        <taxon>Ecdysozoa</taxon>
        <taxon>Arthropoda</taxon>
        <taxon>Hexapoda</taxon>
        <taxon>Insecta</taxon>
        <taxon>Pterygota</taxon>
        <taxon>Neoptera</taxon>
        <taxon>Endopterygota</taxon>
        <taxon>Diptera</taxon>
        <taxon>Brachycera</taxon>
        <taxon>Muscomorpha</taxon>
        <taxon>Ephydroidea</taxon>
        <taxon>Drosophilidae</taxon>
        <taxon>Drosophila</taxon>
        <taxon>Hawaiian Drosophila</taxon>
    </lineage>
</organism>
<evidence type="ECO:0000313" key="3">
    <source>
        <dbReference type="Proteomes" id="UP000001070"/>
    </source>
</evidence>
<proteinExistence type="predicted"/>
<dbReference type="HOGENOM" id="CLU_2443119_0_0_1"/>
<name>B4JXU1_DROGR</name>
<dbReference type="InParanoid" id="B4JXU1"/>